<keyword evidence="3" id="KW-0808">Transferase</keyword>
<gene>
    <name evidence="11" type="ORF">PFRI_00700</name>
</gene>
<evidence type="ECO:0000313" key="12">
    <source>
        <dbReference type="Proteomes" id="UP000184514"/>
    </source>
</evidence>
<dbReference type="UniPathway" id="UPA00219"/>
<organism evidence="11 12">
    <name type="scientific">Planktotalea frisia</name>
    <dbReference type="NCBI Taxonomy" id="696762"/>
    <lineage>
        <taxon>Bacteria</taxon>
        <taxon>Pseudomonadati</taxon>
        <taxon>Pseudomonadota</taxon>
        <taxon>Alphaproteobacteria</taxon>
        <taxon>Rhodobacterales</taxon>
        <taxon>Paracoccaceae</taxon>
        <taxon>Planktotalea</taxon>
    </lineage>
</organism>
<comment type="similarity">
    <text evidence="2">Belongs to the YkuD family.</text>
</comment>
<dbReference type="InterPro" id="IPR005490">
    <property type="entry name" value="LD_TPept_cat_dom"/>
</dbReference>
<dbReference type="InterPro" id="IPR002477">
    <property type="entry name" value="Peptidoglycan-bd-like"/>
</dbReference>
<dbReference type="STRING" id="696762.PFRI_00700"/>
<dbReference type="Proteomes" id="UP000184514">
    <property type="component" value="Unassembled WGS sequence"/>
</dbReference>
<dbReference type="Pfam" id="PF01471">
    <property type="entry name" value="PG_binding_1"/>
    <property type="match status" value="1"/>
</dbReference>
<sequence length="538" mass="60553">MQMLRSQTVILFKALFVALALMLVSFIATPADAQVTAFKQAVAEAAAKDKDIAAFYQANKYKSIWTGRGNKDRQRRDALLNAVTNAADHGLPVSRYNPEQLKAVLKQARSPRDRGAVEVEMSRIFLQYARDLQTGVLTPSKIDSEIVRQVPLRDRVSYLTNFSKSSPKRFLQALAPTAPEYARLMKAKLLMERQLAKGGWGQKVPAKSLKPGQSGNAVVIMRNRLQTMGYLQRSSAQTYDGAMQSAVQQFQMSRGLNPDGVAGPGTMTEINRPIEAHLQAVMVAMERERWMNRPRGKRHIWVNLTDFSAVIMDNDKETFRTRSVIGKNQSDRRSPEFSDVMEFMVINPSWYVPRSITTKEYLPLMQKNRNAVSHLQVIDSKGRSVSRSSVNFASYSAKTFPFSLKQPPSRGNALGLVKFMFPNRHNIYLHDTPAKNLFSREVRAYSHGCIRLHQPFDFAYALLAKQTNDPEGFFQAKLKTGAEARVNLNEPVPVHIVYRTAYVTAKGNVNFRRDIYGRDAKIFSALVKAGVQLRAVDG</sequence>
<feature type="domain" description="L,D-transpeptidase scaffold" evidence="10">
    <location>
        <begin position="51"/>
        <end position="187"/>
    </location>
</feature>
<dbReference type="InterPro" id="IPR036365">
    <property type="entry name" value="PGBD-like_sf"/>
</dbReference>
<dbReference type="EMBL" id="MLCB01000006">
    <property type="protein sequence ID" value="OJI95683.1"/>
    <property type="molecule type" value="Genomic_DNA"/>
</dbReference>
<evidence type="ECO:0000256" key="4">
    <source>
        <dbReference type="ARBA" id="ARBA00022960"/>
    </source>
</evidence>
<reference evidence="11 12" key="1">
    <citation type="submission" date="2016-10" db="EMBL/GenBank/DDBJ databases">
        <title>Genome sequence of Planktotalea frisia SH6-1.</title>
        <authorList>
            <person name="Poehlein A."/>
            <person name="Bakenhus I."/>
            <person name="Voget S."/>
            <person name="Brinkhoff T."/>
            <person name="Simon M."/>
        </authorList>
    </citation>
    <scope>NUCLEOTIDE SEQUENCE [LARGE SCALE GENOMIC DNA]</scope>
    <source>
        <strain evidence="11 12">SH6-1</strain>
    </source>
</reference>
<keyword evidence="12" id="KW-1185">Reference proteome</keyword>
<evidence type="ECO:0000256" key="5">
    <source>
        <dbReference type="ARBA" id="ARBA00022984"/>
    </source>
</evidence>
<keyword evidence="7" id="KW-0732">Signal</keyword>
<dbReference type="GO" id="GO:0004180">
    <property type="term" value="F:carboxypeptidase activity"/>
    <property type="evidence" value="ECO:0007669"/>
    <property type="project" value="UniProtKB-ARBA"/>
</dbReference>
<dbReference type="SUPFAM" id="SSF141523">
    <property type="entry name" value="L,D-transpeptidase catalytic domain-like"/>
    <property type="match status" value="1"/>
</dbReference>
<feature type="signal peptide" evidence="7">
    <location>
        <begin position="1"/>
        <end position="33"/>
    </location>
</feature>
<dbReference type="CDD" id="cd16913">
    <property type="entry name" value="YkuD_like"/>
    <property type="match status" value="1"/>
</dbReference>
<keyword evidence="6" id="KW-0961">Cell wall biogenesis/degradation</keyword>
<comment type="pathway">
    <text evidence="1">Cell wall biogenesis; peptidoglycan biosynthesis.</text>
</comment>
<evidence type="ECO:0000259" key="10">
    <source>
        <dbReference type="Pfam" id="PF20142"/>
    </source>
</evidence>
<feature type="domain" description="Peptidoglycan binding-like" evidence="8">
    <location>
        <begin position="214"/>
        <end position="268"/>
    </location>
</feature>
<evidence type="ECO:0000313" key="11">
    <source>
        <dbReference type="EMBL" id="OJI95683.1"/>
    </source>
</evidence>
<protein>
    <submittedName>
        <fullName evidence="11">Murein L,D-transpeptidase</fullName>
    </submittedName>
</protein>
<dbReference type="PANTHER" id="PTHR41533:SF2">
    <property type="entry name" value="BLR7131 PROTEIN"/>
    <property type="match status" value="1"/>
</dbReference>
<dbReference type="GO" id="GO:0009252">
    <property type="term" value="P:peptidoglycan biosynthetic process"/>
    <property type="evidence" value="ECO:0007669"/>
    <property type="project" value="UniProtKB-UniPathway"/>
</dbReference>
<evidence type="ECO:0000259" key="8">
    <source>
        <dbReference type="Pfam" id="PF01471"/>
    </source>
</evidence>
<dbReference type="Pfam" id="PF03734">
    <property type="entry name" value="YkuD"/>
    <property type="match status" value="1"/>
</dbReference>
<evidence type="ECO:0000256" key="6">
    <source>
        <dbReference type="ARBA" id="ARBA00023316"/>
    </source>
</evidence>
<dbReference type="GO" id="GO:0008360">
    <property type="term" value="P:regulation of cell shape"/>
    <property type="evidence" value="ECO:0007669"/>
    <property type="project" value="UniProtKB-KW"/>
</dbReference>
<dbReference type="InterPro" id="IPR045380">
    <property type="entry name" value="LD_TPept_scaffold_dom"/>
</dbReference>
<comment type="caution">
    <text evidence="11">The sequence shown here is derived from an EMBL/GenBank/DDBJ whole genome shotgun (WGS) entry which is preliminary data.</text>
</comment>
<dbReference type="InterPro" id="IPR038063">
    <property type="entry name" value="Transpep_catalytic_dom"/>
</dbReference>
<dbReference type="Pfam" id="PF20142">
    <property type="entry name" value="Scaffold"/>
    <property type="match status" value="1"/>
</dbReference>
<evidence type="ECO:0000259" key="9">
    <source>
        <dbReference type="Pfam" id="PF03734"/>
    </source>
</evidence>
<accession>A0A1L9P2M9</accession>
<dbReference type="AlphaFoldDB" id="A0A1L9P2M9"/>
<dbReference type="Gene3D" id="2.40.440.10">
    <property type="entry name" value="L,D-transpeptidase catalytic domain-like"/>
    <property type="match status" value="1"/>
</dbReference>
<feature type="chain" id="PRO_5012589411" evidence="7">
    <location>
        <begin position="34"/>
        <end position="538"/>
    </location>
</feature>
<dbReference type="InterPro" id="IPR036366">
    <property type="entry name" value="PGBDSf"/>
</dbReference>
<keyword evidence="4" id="KW-0133">Cell shape</keyword>
<dbReference type="Gene3D" id="1.10.101.10">
    <property type="entry name" value="PGBD-like superfamily/PGBD"/>
    <property type="match status" value="1"/>
</dbReference>
<dbReference type="GO" id="GO:0071555">
    <property type="term" value="P:cell wall organization"/>
    <property type="evidence" value="ECO:0007669"/>
    <property type="project" value="UniProtKB-KW"/>
</dbReference>
<dbReference type="PANTHER" id="PTHR41533">
    <property type="entry name" value="L,D-TRANSPEPTIDASE HI_1667-RELATED"/>
    <property type="match status" value="1"/>
</dbReference>
<evidence type="ECO:0000256" key="7">
    <source>
        <dbReference type="SAM" id="SignalP"/>
    </source>
</evidence>
<dbReference type="InterPro" id="IPR052905">
    <property type="entry name" value="LD-transpeptidase_YkuD-like"/>
</dbReference>
<evidence type="ECO:0000256" key="1">
    <source>
        <dbReference type="ARBA" id="ARBA00004752"/>
    </source>
</evidence>
<dbReference type="GO" id="GO:0016740">
    <property type="term" value="F:transferase activity"/>
    <property type="evidence" value="ECO:0007669"/>
    <property type="project" value="UniProtKB-KW"/>
</dbReference>
<proteinExistence type="inferred from homology"/>
<evidence type="ECO:0000256" key="3">
    <source>
        <dbReference type="ARBA" id="ARBA00022679"/>
    </source>
</evidence>
<keyword evidence="5" id="KW-0573">Peptidoglycan synthesis</keyword>
<dbReference type="SUPFAM" id="SSF47090">
    <property type="entry name" value="PGBD-like"/>
    <property type="match status" value="1"/>
</dbReference>
<name>A0A1L9P2M9_9RHOB</name>
<feature type="domain" description="L,D-TPase catalytic" evidence="9">
    <location>
        <begin position="298"/>
        <end position="454"/>
    </location>
</feature>
<evidence type="ECO:0000256" key="2">
    <source>
        <dbReference type="ARBA" id="ARBA00005992"/>
    </source>
</evidence>